<dbReference type="Proteomes" id="UP000198379">
    <property type="component" value="Unassembled WGS sequence"/>
</dbReference>
<keyword evidence="4" id="KW-1185">Reference proteome</keyword>
<reference evidence="3 4" key="1">
    <citation type="submission" date="2017-06" db="EMBL/GenBank/DDBJ databases">
        <authorList>
            <person name="Kim H.J."/>
            <person name="Triplett B.A."/>
        </authorList>
    </citation>
    <scope>NUCLEOTIDE SEQUENCE [LARGE SCALE GENOMIC DNA]</scope>
    <source>
        <strain evidence="3 4">DSM 25597</strain>
    </source>
</reference>
<keyword evidence="1" id="KW-1133">Transmembrane helix</keyword>
<feature type="transmembrane region" description="Helical" evidence="1">
    <location>
        <begin position="55"/>
        <end position="77"/>
    </location>
</feature>
<evidence type="ECO:0000313" key="4">
    <source>
        <dbReference type="Proteomes" id="UP000198379"/>
    </source>
</evidence>
<sequence length="111" mass="13584">MNHRDEEKYERVKKQIQNEKGWYSHLFAYIFFCAAEQLFYAGVFDGGEFTSYIPFWARLITPVLWGIGLLMHWLYVFKKVHYNSFYKKWEERKIQEYMESEEEDSVSNSKK</sequence>
<dbReference type="InterPro" id="IPR025698">
    <property type="entry name" value="2TM_dom"/>
</dbReference>
<keyword evidence="1" id="KW-0472">Membrane</keyword>
<accession>A0A239D3B0</accession>
<evidence type="ECO:0000259" key="2">
    <source>
        <dbReference type="Pfam" id="PF13239"/>
    </source>
</evidence>
<feature type="transmembrane region" description="Helical" evidence="1">
    <location>
        <begin position="21"/>
        <end position="43"/>
    </location>
</feature>
<dbReference type="AlphaFoldDB" id="A0A239D3B0"/>
<name>A0A239D3B0_9FLAO</name>
<dbReference type="EMBL" id="FZNY01000009">
    <property type="protein sequence ID" value="SNS26083.1"/>
    <property type="molecule type" value="Genomic_DNA"/>
</dbReference>
<evidence type="ECO:0000313" key="3">
    <source>
        <dbReference type="EMBL" id="SNS26083.1"/>
    </source>
</evidence>
<keyword evidence="1" id="KW-0812">Transmembrane</keyword>
<feature type="domain" description="2TM" evidence="2">
    <location>
        <begin position="11"/>
        <end position="99"/>
    </location>
</feature>
<protein>
    <submittedName>
        <fullName evidence="3">2TM domain-containing protein</fullName>
    </submittedName>
</protein>
<gene>
    <name evidence="3" type="ORF">SAMN06265376_10990</name>
</gene>
<proteinExistence type="predicted"/>
<dbReference type="Pfam" id="PF13239">
    <property type="entry name" value="2TM"/>
    <property type="match status" value="1"/>
</dbReference>
<evidence type="ECO:0000256" key="1">
    <source>
        <dbReference type="SAM" id="Phobius"/>
    </source>
</evidence>
<organism evidence="3 4">
    <name type="scientific">Dokdonia pacifica</name>
    <dbReference type="NCBI Taxonomy" id="1627892"/>
    <lineage>
        <taxon>Bacteria</taxon>
        <taxon>Pseudomonadati</taxon>
        <taxon>Bacteroidota</taxon>
        <taxon>Flavobacteriia</taxon>
        <taxon>Flavobacteriales</taxon>
        <taxon>Flavobacteriaceae</taxon>
        <taxon>Dokdonia</taxon>
    </lineage>
</organism>